<name>A0A6C0JRN8_9ZZZZ</name>
<reference evidence="2" key="1">
    <citation type="journal article" date="2020" name="Nature">
        <title>Giant virus diversity and host interactions through global metagenomics.</title>
        <authorList>
            <person name="Schulz F."/>
            <person name="Roux S."/>
            <person name="Paez-Espino D."/>
            <person name="Jungbluth S."/>
            <person name="Walsh D.A."/>
            <person name="Denef V.J."/>
            <person name="McMahon K.D."/>
            <person name="Konstantinidis K.T."/>
            <person name="Eloe-Fadrosh E.A."/>
            <person name="Kyrpides N.C."/>
            <person name="Woyke T."/>
        </authorList>
    </citation>
    <scope>NUCLEOTIDE SEQUENCE</scope>
    <source>
        <strain evidence="2">GVMAG-S-1062768-28</strain>
    </source>
</reference>
<feature type="compositionally biased region" description="Basic residues" evidence="1">
    <location>
        <begin position="22"/>
        <end position="35"/>
    </location>
</feature>
<organism evidence="2">
    <name type="scientific">viral metagenome</name>
    <dbReference type="NCBI Taxonomy" id="1070528"/>
    <lineage>
        <taxon>unclassified sequences</taxon>
        <taxon>metagenomes</taxon>
        <taxon>organismal metagenomes</taxon>
    </lineage>
</organism>
<proteinExistence type="predicted"/>
<accession>A0A6C0JRN8</accession>
<dbReference type="Gene3D" id="1.10.245.10">
    <property type="entry name" value="SWIB/MDM2 domain"/>
    <property type="match status" value="1"/>
</dbReference>
<feature type="region of interest" description="Disordered" evidence="1">
    <location>
        <begin position="1"/>
        <end position="42"/>
    </location>
</feature>
<feature type="compositionally biased region" description="Basic and acidic residues" evidence="1">
    <location>
        <begin position="1"/>
        <end position="12"/>
    </location>
</feature>
<dbReference type="EMBL" id="MN740695">
    <property type="protein sequence ID" value="QHU08229.1"/>
    <property type="molecule type" value="Genomic_DNA"/>
</dbReference>
<dbReference type="AlphaFoldDB" id="A0A6C0JRN8"/>
<feature type="compositionally biased region" description="Basic and acidic residues" evidence="1">
    <location>
        <begin position="223"/>
        <end position="235"/>
    </location>
</feature>
<evidence type="ECO:0000313" key="2">
    <source>
        <dbReference type="EMBL" id="QHU08229.1"/>
    </source>
</evidence>
<evidence type="ECO:0000256" key="1">
    <source>
        <dbReference type="SAM" id="MobiDB-lite"/>
    </source>
</evidence>
<protein>
    <submittedName>
        <fullName evidence="2">Uncharacterized protein</fullName>
    </submittedName>
</protein>
<feature type="region of interest" description="Disordered" evidence="1">
    <location>
        <begin position="248"/>
        <end position="296"/>
    </location>
</feature>
<feature type="compositionally biased region" description="Low complexity" evidence="1">
    <location>
        <begin position="258"/>
        <end position="276"/>
    </location>
</feature>
<sequence length="296" mass="32982">MARVSNKSEKQTKTTAATTTKKATKKKAAGTKTPKKSNIPAIKRPRSMSLDSFNEYMATLTVNLEHRIAELEKMHDEKKCPHKAIQHLRSMLKETEYMQKRITPLIKPKRKQTDKKNNILMKKVAISPALAKFLQLGKGEQVSRSEVNSAITMYINVKNLDAVPAEKQKWLKRMNPGGKRNLQDPENGSIIVPDKALSELLNYAAYQKKVKAGKQVWNRKNKATGEKEDKVEDSDRLTYSVVQHLLAPHFPKGETVSAPAAAPAKRGRKAAAPVVEEPAESEASESSSGDVEDDEE</sequence>
<dbReference type="InterPro" id="IPR036885">
    <property type="entry name" value="SWIB_MDM2_dom_sf"/>
</dbReference>
<feature type="region of interest" description="Disordered" evidence="1">
    <location>
        <begin position="215"/>
        <end position="235"/>
    </location>
</feature>